<gene>
    <name evidence="2" type="ORF">E2C01_077620</name>
</gene>
<comment type="caution">
    <text evidence="2">The sequence shown here is derived from an EMBL/GenBank/DDBJ whole genome shotgun (WGS) entry which is preliminary data.</text>
</comment>
<keyword evidence="3" id="KW-1185">Reference proteome</keyword>
<dbReference type="Proteomes" id="UP000324222">
    <property type="component" value="Unassembled WGS sequence"/>
</dbReference>
<name>A0A5B7IBV2_PORTR</name>
<evidence type="ECO:0000313" key="3">
    <source>
        <dbReference type="Proteomes" id="UP000324222"/>
    </source>
</evidence>
<accession>A0A5B7IBV2</accession>
<reference evidence="2 3" key="1">
    <citation type="submission" date="2019-05" db="EMBL/GenBank/DDBJ databases">
        <title>Another draft genome of Portunus trituberculatus and its Hox gene families provides insights of decapod evolution.</title>
        <authorList>
            <person name="Jeong J.-H."/>
            <person name="Song I."/>
            <person name="Kim S."/>
            <person name="Choi T."/>
            <person name="Kim D."/>
            <person name="Ryu S."/>
            <person name="Kim W."/>
        </authorList>
    </citation>
    <scope>NUCLEOTIDE SEQUENCE [LARGE SCALE GENOMIC DNA]</scope>
    <source>
        <tissue evidence="2">Muscle</tissue>
    </source>
</reference>
<evidence type="ECO:0000256" key="1">
    <source>
        <dbReference type="SAM" id="MobiDB-lite"/>
    </source>
</evidence>
<evidence type="ECO:0000313" key="2">
    <source>
        <dbReference type="EMBL" id="MPC82931.1"/>
    </source>
</evidence>
<sequence length="121" mass="13266">MAGRRRRLASELEAPGGPPRLLPTSSCAKEGWRDRQLCKTRLRLDAREPRVMVTPPWHLFREASRGITGPRGSLQSERRGGQQAGTPLCLPNGVPLRYGVHGGDRRRGHNIDGLLAAPVCA</sequence>
<dbReference type="AlphaFoldDB" id="A0A5B7IBV2"/>
<feature type="region of interest" description="Disordered" evidence="1">
    <location>
        <begin position="1"/>
        <end position="26"/>
    </location>
</feature>
<organism evidence="2 3">
    <name type="scientific">Portunus trituberculatus</name>
    <name type="common">Swimming crab</name>
    <name type="synonym">Neptunus trituberculatus</name>
    <dbReference type="NCBI Taxonomy" id="210409"/>
    <lineage>
        <taxon>Eukaryota</taxon>
        <taxon>Metazoa</taxon>
        <taxon>Ecdysozoa</taxon>
        <taxon>Arthropoda</taxon>
        <taxon>Crustacea</taxon>
        <taxon>Multicrustacea</taxon>
        <taxon>Malacostraca</taxon>
        <taxon>Eumalacostraca</taxon>
        <taxon>Eucarida</taxon>
        <taxon>Decapoda</taxon>
        <taxon>Pleocyemata</taxon>
        <taxon>Brachyura</taxon>
        <taxon>Eubrachyura</taxon>
        <taxon>Portunoidea</taxon>
        <taxon>Portunidae</taxon>
        <taxon>Portuninae</taxon>
        <taxon>Portunus</taxon>
    </lineage>
</organism>
<protein>
    <submittedName>
        <fullName evidence="2">Uncharacterized protein</fullName>
    </submittedName>
</protein>
<proteinExistence type="predicted"/>
<feature type="region of interest" description="Disordered" evidence="1">
    <location>
        <begin position="62"/>
        <end position="89"/>
    </location>
</feature>
<dbReference type="EMBL" id="VSRR010061100">
    <property type="protein sequence ID" value="MPC82931.1"/>
    <property type="molecule type" value="Genomic_DNA"/>
</dbReference>